<dbReference type="GeneID" id="85366813"/>
<dbReference type="AlphaFoldDB" id="A0AA39MYA4"/>
<protein>
    <submittedName>
        <fullName evidence="1">Uncharacterized protein</fullName>
    </submittedName>
</protein>
<evidence type="ECO:0000313" key="2">
    <source>
        <dbReference type="Proteomes" id="UP001175211"/>
    </source>
</evidence>
<gene>
    <name evidence="1" type="ORF">EV420DRAFT_737630</name>
</gene>
<keyword evidence="2" id="KW-1185">Reference proteome</keyword>
<dbReference type="EMBL" id="JAUEPS010000035">
    <property type="protein sequence ID" value="KAK0450514.1"/>
    <property type="molecule type" value="Genomic_DNA"/>
</dbReference>
<dbReference type="Proteomes" id="UP001175211">
    <property type="component" value="Unassembled WGS sequence"/>
</dbReference>
<comment type="caution">
    <text evidence="1">The sequence shown here is derived from an EMBL/GenBank/DDBJ whole genome shotgun (WGS) entry which is preliminary data.</text>
</comment>
<dbReference type="RefSeq" id="XP_060327385.1">
    <property type="nucleotide sequence ID" value="XM_060483265.1"/>
</dbReference>
<accession>A0AA39MYA4</accession>
<proteinExistence type="predicted"/>
<feature type="non-terminal residue" evidence="1">
    <location>
        <position position="1"/>
    </location>
</feature>
<reference evidence="1" key="1">
    <citation type="submission" date="2023-06" db="EMBL/GenBank/DDBJ databases">
        <authorList>
            <consortium name="Lawrence Berkeley National Laboratory"/>
            <person name="Ahrendt S."/>
            <person name="Sahu N."/>
            <person name="Indic B."/>
            <person name="Wong-Bajracharya J."/>
            <person name="Merenyi Z."/>
            <person name="Ke H.-M."/>
            <person name="Monk M."/>
            <person name="Kocsube S."/>
            <person name="Drula E."/>
            <person name="Lipzen A."/>
            <person name="Balint B."/>
            <person name="Henrissat B."/>
            <person name="Andreopoulos B."/>
            <person name="Martin F.M."/>
            <person name="Harder C.B."/>
            <person name="Rigling D."/>
            <person name="Ford K.L."/>
            <person name="Foster G.D."/>
            <person name="Pangilinan J."/>
            <person name="Papanicolaou A."/>
            <person name="Barry K."/>
            <person name="LaButti K."/>
            <person name="Viragh M."/>
            <person name="Koriabine M."/>
            <person name="Yan M."/>
            <person name="Riley R."/>
            <person name="Champramary S."/>
            <person name="Plett K.L."/>
            <person name="Tsai I.J."/>
            <person name="Slot J."/>
            <person name="Sipos G."/>
            <person name="Plett J."/>
            <person name="Nagy L.G."/>
            <person name="Grigoriev I.V."/>
        </authorList>
    </citation>
    <scope>NUCLEOTIDE SEQUENCE</scope>
    <source>
        <strain evidence="1">CCBAS 213</strain>
    </source>
</reference>
<name>A0AA39MYA4_ARMTA</name>
<organism evidence="1 2">
    <name type="scientific">Armillaria tabescens</name>
    <name type="common">Ringless honey mushroom</name>
    <name type="synonym">Agaricus tabescens</name>
    <dbReference type="NCBI Taxonomy" id="1929756"/>
    <lineage>
        <taxon>Eukaryota</taxon>
        <taxon>Fungi</taxon>
        <taxon>Dikarya</taxon>
        <taxon>Basidiomycota</taxon>
        <taxon>Agaricomycotina</taxon>
        <taxon>Agaricomycetes</taxon>
        <taxon>Agaricomycetidae</taxon>
        <taxon>Agaricales</taxon>
        <taxon>Marasmiineae</taxon>
        <taxon>Physalacriaceae</taxon>
        <taxon>Desarmillaria</taxon>
    </lineage>
</organism>
<sequence>RSQCSFIRPTQQCRTLYHAFPDHKFPYSTACPLVLSVISVVSSTGAILSTCASSESAGSTTHLSVVFFSSPHMVTFVSKSPSWISPANPHRRTLAFSLWTFSTNMAVTISILMARDTAIVTGPRSGRGVAGRRKAPRATALVTITMEEML</sequence>
<evidence type="ECO:0000313" key="1">
    <source>
        <dbReference type="EMBL" id="KAK0450514.1"/>
    </source>
</evidence>